<keyword evidence="5" id="KW-1185">Reference proteome</keyword>
<protein>
    <recommendedName>
        <fullName evidence="6">Thiopurine S-methyltransferase</fullName>
    </recommendedName>
</protein>
<evidence type="ECO:0000313" key="4">
    <source>
        <dbReference type="EMBL" id="WXK40348.1"/>
    </source>
</evidence>
<proteinExistence type="predicted"/>
<accession>A0ABZ2Q231</accession>
<dbReference type="EMBL" id="CP062176">
    <property type="protein sequence ID" value="WXK40348.1"/>
    <property type="molecule type" value="Genomic_DNA"/>
</dbReference>
<keyword evidence="2" id="KW-0808">Transferase</keyword>
<evidence type="ECO:0000256" key="1">
    <source>
        <dbReference type="ARBA" id="ARBA00022603"/>
    </source>
</evidence>
<evidence type="ECO:0000256" key="3">
    <source>
        <dbReference type="ARBA" id="ARBA00022691"/>
    </source>
</evidence>
<dbReference type="SUPFAM" id="SSF53335">
    <property type="entry name" value="S-adenosyl-L-methionine-dependent methyltransferases"/>
    <property type="match status" value="1"/>
</dbReference>
<dbReference type="Pfam" id="PF05724">
    <property type="entry name" value="TPMT"/>
    <property type="match status" value="1"/>
</dbReference>
<organism evidence="4 5">
    <name type="scientific">Mycetohabitans rhizoxinica</name>
    <dbReference type="NCBI Taxonomy" id="412963"/>
    <lineage>
        <taxon>Bacteria</taxon>
        <taxon>Pseudomonadati</taxon>
        <taxon>Pseudomonadota</taxon>
        <taxon>Betaproteobacteria</taxon>
        <taxon>Burkholderiales</taxon>
        <taxon>Burkholderiaceae</taxon>
        <taxon>Mycetohabitans</taxon>
    </lineage>
</organism>
<dbReference type="Proteomes" id="UP001493153">
    <property type="component" value="Chromosome"/>
</dbReference>
<evidence type="ECO:0000256" key="2">
    <source>
        <dbReference type="ARBA" id="ARBA00022679"/>
    </source>
</evidence>
<reference evidence="4 5" key="1">
    <citation type="submission" date="2020-09" db="EMBL/GenBank/DDBJ databases">
        <title>Genome sequences of Mycetohabitans spp.</title>
        <authorList>
            <person name="Carter M.E."/>
            <person name="Carpenter S.C.D."/>
            <person name="Bogdanove A.J."/>
        </authorList>
    </citation>
    <scope>NUCLEOTIDE SEQUENCE [LARGE SCALE GENOMIC DNA]</scope>
    <source>
        <strain evidence="4 5">B12</strain>
    </source>
</reference>
<keyword evidence="1" id="KW-0489">Methyltransferase</keyword>
<dbReference type="Gene3D" id="3.40.50.150">
    <property type="entry name" value="Vaccinia Virus protein VP39"/>
    <property type="match status" value="1"/>
</dbReference>
<dbReference type="InterPro" id="IPR008854">
    <property type="entry name" value="TPMT"/>
</dbReference>
<name>A0ABZ2Q231_9BURK</name>
<gene>
    <name evidence="4" type="ORF">IHE29_14190</name>
</gene>
<dbReference type="PROSITE" id="PS51585">
    <property type="entry name" value="SAM_MT_TPMT"/>
    <property type="match status" value="1"/>
</dbReference>
<keyword evidence="3" id="KW-0949">S-adenosyl-L-methionine</keyword>
<evidence type="ECO:0008006" key="6">
    <source>
        <dbReference type="Google" id="ProtNLM"/>
    </source>
</evidence>
<sequence length="94" mass="10843">MAQWVYERAFLCSMPPRCWPGYAARITALVPPGALLAEFFFVGATPKGPPFGIERDVLLKLLSPSFEWVDERPFSDSLPVFGQHERWMSWRRRA</sequence>
<dbReference type="InterPro" id="IPR029063">
    <property type="entry name" value="SAM-dependent_MTases_sf"/>
</dbReference>
<evidence type="ECO:0000313" key="5">
    <source>
        <dbReference type="Proteomes" id="UP001493153"/>
    </source>
</evidence>